<evidence type="ECO:0000313" key="3">
    <source>
        <dbReference type="Proteomes" id="UP000011910"/>
    </source>
</evidence>
<dbReference type="PROSITE" id="PS51257">
    <property type="entry name" value="PROKAR_LIPOPROTEIN"/>
    <property type="match status" value="1"/>
</dbReference>
<dbReference type="EMBL" id="AODQ01000025">
    <property type="protein sequence ID" value="EMR03442.1"/>
    <property type="molecule type" value="Genomic_DNA"/>
</dbReference>
<keyword evidence="1" id="KW-0732">Signal</keyword>
<dbReference type="Proteomes" id="UP000011910">
    <property type="component" value="Unassembled WGS sequence"/>
</dbReference>
<protein>
    <submittedName>
        <fullName evidence="2">Protein involved in meta-pathway of phenol degradation</fullName>
    </submittedName>
</protein>
<sequence>MKNPYFLSLMASLLLLPLMGAAQGCVAIRHFSSCGGGSHSATLLKGQWQASTNYRYFKSFRHFRGREEEPDRVANNTEVVNYSHALDLTLNYGINDRLFASVTLPFVYNDRSSLYEHGRSERRLTSSRGLADARIGAGYWLLSPQKSPTANLAFGLGLKLPTGNYRATDLFYNVGPDGGPEERPVDQSIQPGDGGVGLALELQGFRAMGTRFALFGSGFYLLNPREVNGTRTYRETLSPLLVNESIMSVPDQFALRAGASYTLGSSGLGLLGALRYEGVPVQDLIGGSSGFRRPGSVVSAEPGLSYMKKSTSITLSVPVALLRNRPQSITDLEIEQATGQPRNGDAAFADYLINLSVSYRFGKKQPAAAPADPFFVPGN</sequence>
<dbReference type="RefSeq" id="WP_009194775.1">
    <property type="nucleotide sequence ID" value="NZ_AODQ01000025.1"/>
</dbReference>
<evidence type="ECO:0000313" key="2">
    <source>
        <dbReference type="EMBL" id="EMR03442.1"/>
    </source>
</evidence>
<accession>M7N853</accession>
<feature type="signal peptide" evidence="1">
    <location>
        <begin position="1"/>
        <end position="22"/>
    </location>
</feature>
<gene>
    <name evidence="2" type="ORF">ADICEAN_01375</name>
</gene>
<dbReference type="STRING" id="1279009.ADICEAN_01375"/>
<comment type="caution">
    <text evidence="2">The sequence shown here is derived from an EMBL/GenBank/DDBJ whole genome shotgun (WGS) entry which is preliminary data.</text>
</comment>
<keyword evidence="3" id="KW-1185">Reference proteome</keyword>
<dbReference type="PATRIC" id="fig|1279009.4.peg.1394"/>
<reference evidence="2 3" key="1">
    <citation type="journal article" date="2013" name="Genome Announc.">
        <title>Draft Genome Sequence of Cesiribacter andamanensis Strain AMV16T, Isolated from a Soil Sample from a Mud Volcano in the Andaman Islands, India.</title>
        <authorList>
            <person name="Shivaji S."/>
            <person name="Ara S."/>
            <person name="Begum Z."/>
            <person name="Srinivas T.N."/>
            <person name="Singh A."/>
            <person name="Kumar Pinnaka A."/>
        </authorList>
    </citation>
    <scope>NUCLEOTIDE SEQUENCE [LARGE SCALE GENOMIC DNA]</scope>
    <source>
        <strain evidence="2 3">AMV16</strain>
    </source>
</reference>
<dbReference type="eggNOG" id="ENOG502Z7RK">
    <property type="taxonomic scope" value="Bacteria"/>
</dbReference>
<proteinExistence type="predicted"/>
<dbReference type="OrthoDB" id="735059at2"/>
<dbReference type="Pfam" id="PF13557">
    <property type="entry name" value="Phenol_MetA_deg"/>
    <property type="match status" value="1"/>
</dbReference>
<name>M7N853_9BACT</name>
<organism evidence="2 3">
    <name type="scientific">Cesiribacter andamanensis AMV16</name>
    <dbReference type="NCBI Taxonomy" id="1279009"/>
    <lineage>
        <taxon>Bacteria</taxon>
        <taxon>Pseudomonadati</taxon>
        <taxon>Bacteroidota</taxon>
        <taxon>Cytophagia</taxon>
        <taxon>Cytophagales</taxon>
        <taxon>Cesiribacteraceae</taxon>
        <taxon>Cesiribacter</taxon>
    </lineage>
</organism>
<dbReference type="InterPro" id="IPR025737">
    <property type="entry name" value="FApF"/>
</dbReference>
<feature type="chain" id="PRO_5004081771" evidence="1">
    <location>
        <begin position="23"/>
        <end position="379"/>
    </location>
</feature>
<dbReference type="AlphaFoldDB" id="M7N853"/>
<evidence type="ECO:0000256" key="1">
    <source>
        <dbReference type="SAM" id="SignalP"/>
    </source>
</evidence>